<evidence type="ECO:0000313" key="1">
    <source>
        <dbReference type="EMBL" id="TKB53344.1"/>
    </source>
</evidence>
<accession>A0A4U1BLA4</accession>
<dbReference type="RefSeq" id="WP_136864212.1">
    <property type="nucleotide sequence ID" value="NZ_SWCJ01000012.1"/>
</dbReference>
<reference evidence="1 2" key="1">
    <citation type="submission" date="2019-04" db="EMBL/GenBank/DDBJ databases">
        <authorList>
            <person name="Hwang J.C."/>
        </authorList>
    </citation>
    <scope>NUCLEOTIDE SEQUENCE [LARGE SCALE GENOMIC DNA]</scope>
    <source>
        <strain evidence="1 2">IMCC35002</strain>
    </source>
</reference>
<protein>
    <submittedName>
        <fullName evidence="1">Uncharacterized protein</fullName>
    </submittedName>
</protein>
<evidence type="ECO:0000313" key="2">
    <source>
        <dbReference type="Proteomes" id="UP000305675"/>
    </source>
</evidence>
<dbReference type="EMBL" id="SWCJ01000012">
    <property type="protein sequence ID" value="TKB53344.1"/>
    <property type="molecule type" value="Genomic_DNA"/>
</dbReference>
<comment type="caution">
    <text evidence="1">The sequence shown here is derived from an EMBL/GenBank/DDBJ whole genome shotgun (WGS) entry which is preliminary data.</text>
</comment>
<dbReference type="AlphaFoldDB" id="A0A4U1BLA4"/>
<keyword evidence="2" id="KW-1185">Reference proteome</keyword>
<name>A0A4U1BLA4_9GAMM</name>
<dbReference type="Proteomes" id="UP000305675">
    <property type="component" value="Unassembled WGS sequence"/>
</dbReference>
<gene>
    <name evidence="1" type="ORF">FCL42_14865</name>
</gene>
<sequence>MAVRSSVAGDVVYGLYGSGEFAANLGVPMPQAHIGGELSVYPTFDYEAALDGKFMIYGGEFDANLATFSAGLVNTNDGRLTGFQTSLLFSTPNLAKPLPLHSGFVRGGEGVASDVFSFNYKNWWD</sequence>
<proteinExistence type="predicted"/>
<organism evidence="1 2">
    <name type="scientific">Ferrimonas aestuarii</name>
    <dbReference type="NCBI Taxonomy" id="2569539"/>
    <lineage>
        <taxon>Bacteria</taxon>
        <taxon>Pseudomonadati</taxon>
        <taxon>Pseudomonadota</taxon>
        <taxon>Gammaproteobacteria</taxon>
        <taxon>Alteromonadales</taxon>
        <taxon>Ferrimonadaceae</taxon>
        <taxon>Ferrimonas</taxon>
    </lineage>
</organism>